<feature type="transmembrane region" description="Helical" evidence="2">
    <location>
        <begin position="467"/>
        <end position="487"/>
    </location>
</feature>
<feature type="transmembrane region" description="Helical" evidence="2">
    <location>
        <begin position="435"/>
        <end position="455"/>
    </location>
</feature>
<protein>
    <submittedName>
        <fullName evidence="3">PepSY-associated TM helix domain-containing protein</fullName>
    </submittedName>
</protein>
<gene>
    <name evidence="3" type="ORF">QWI16_09215</name>
</gene>
<keyword evidence="2" id="KW-0812">Transmembrane</keyword>
<keyword evidence="2" id="KW-1133">Transmembrane helix</keyword>
<evidence type="ECO:0000313" key="3">
    <source>
        <dbReference type="EMBL" id="MDO3382354.1"/>
    </source>
</evidence>
<proteinExistence type="predicted"/>
<name>A0ABT8TE27_9GAMM</name>
<reference evidence="3" key="1">
    <citation type="submission" date="2023-07" db="EMBL/GenBank/DDBJ databases">
        <title>Gilvimarinus algae sp. nov., isolated from the surface of Kelp.</title>
        <authorList>
            <person name="Sun Y.Y."/>
            <person name="Gong Y."/>
            <person name="Du Z.J."/>
        </authorList>
    </citation>
    <scope>NUCLEOTIDE SEQUENCE</scope>
    <source>
        <strain evidence="3">SDUM040014</strain>
    </source>
</reference>
<keyword evidence="2" id="KW-0472">Membrane</keyword>
<feature type="transmembrane region" description="Helical" evidence="2">
    <location>
        <begin position="208"/>
        <end position="241"/>
    </location>
</feature>
<keyword evidence="4" id="KW-1185">Reference proteome</keyword>
<feature type="transmembrane region" description="Helical" evidence="2">
    <location>
        <begin position="12"/>
        <end position="36"/>
    </location>
</feature>
<dbReference type="Proteomes" id="UP001168380">
    <property type="component" value="Unassembled WGS sequence"/>
</dbReference>
<comment type="caution">
    <text evidence="3">The sequence shown here is derived from an EMBL/GenBank/DDBJ whole genome shotgun (WGS) entry which is preliminary data.</text>
</comment>
<dbReference type="PANTHER" id="PTHR34219:SF3">
    <property type="entry name" value="BLL7967 PROTEIN"/>
    <property type="match status" value="1"/>
</dbReference>
<accession>A0ABT8TE27</accession>
<sequence length="549" mass="60382">MQRDTTKKFYIVHSWLGVITGILLFIVAFTGALSVFGHNELKIWSHEGIRSDVSEDYMAIESLVRQHVAEVDPEYRDHVRIILPGQSSATSLFIAFEKDVELENGQHEHHVIAYRHHPQTLEQEDVFKGSLMEWFTSGATDMADFMVTFHADLHLGNPWGLVLTGLLGLTLFASVVTGVIIHRKILKELFSFRPLRSLRLLITDTHKVLGVWGLLFHGVIAFTGAFLGLVLVLLVPAAAFVSFAGDQEKLVETFIPEIEPAITGEAAEPRTGDILTAFRNANPELRLVDINIHGWGDKAAIMAISTLGGDTLAASETYEFNAVTGEEQKRYSTFGKHDSVTGSLLDAMYPLHFGNFGGVFVKIIWSLLGIGTALLAVTGMMIWIERRAYGPEGSLSQRAYHRISRFTVGSCMGLVVGSIALFYAQLLLRVDDQSFGFWLGVIFFGSWLAIIGYALAIDNSYKSIQSLFLLCGLMALGVPLANALVTGDALPLAFAEGKMVTAWVDASLLVIGGFLIWASRKLPAERPASSSLKRQRPTPQTSELLEESL</sequence>
<evidence type="ECO:0000313" key="4">
    <source>
        <dbReference type="Proteomes" id="UP001168380"/>
    </source>
</evidence>
<dbReference type="InterPro" id="IPR005625">
    <property type="entry name" value="PepSY-ass_TM"/>
</dbReference>
<organism evidence="3 4">
    <name type="scientific">Gilvimarinus algae</name>
    <dbReference type="NCBI Taxonomy" id="3058037"/>
    <lineage>
        <taxon>Bacteria</taxon>
        <taxon>Pseudomonadati</taxon>
        <taxon>Pseudomonadota</taxon>
        <taxon>Gammaproteobacteria</taxon>
        <taxon>Cellvibrionales</taxon>
        <taxon>Cellvibrionaceae</taxon>
        <taxon>Gilvimarinus</taxon>
    </lineage>
</organism>
<feature type="transmembrane region" description="Helical" evidence="2">
    <location>
        <begin position="499"/>
        <end position="518"/>
    </location>
</feature>
<evidence type="ECO:0000256" key="2">
    <source>
        <dbReference type="SAM" id="Phobius"/>
    </source>
</evidence>
<feature type="region of interest" description="Disordered" evidence="1">
    <location>
        <begin position="528"/>
        <end position="549"/>
    </location>
</feature>
<feature type="compositionally biased region" description="Polar residues" evidence="1">
    <location>
        <begin position="528"/>
        <end position="543"/>
    </location>
</feature>
<dbReference type="EMBL" id="JAULRT010000052">
    <property type="protein sequence ID" value="MDO3382354.1"/>
    <property type="molecule type" value="Genomic_DNA"/>
</dbReference>
<dbReference type="RefSeq" id="WP_302712561.1">
    <property type="nucleotide sequence ID" value="NZ_JAULRT010000052.1"/>
</dbReference>
<dbReference type="Pfam" id="PF03929">
    <property type="entry name" value="PepSY_TM"/>
    <property type="match status" value="1"/>
</dbReference>
<evidence type="ECO:0000256" key="1">
    <source>
        <dbReference type="SAM" id="MobiDB-lite"/>
    </source>
</evidence>
<feature type="transmembrane region" description="Helical" evidence="2">
    <location>
        <begin position="405"/>
        <end position="423"/>
    </location>
</feature>
<feature type="transmembrane region" description="Helical" evidence="2">
    <location>
        <begin position="159"/>
        <end position="181"/>
    </location>
</feature>
<dbReference type="PANTHER" id="PTHR34219">
    <property type="entry name" value="IRON-REGULATED INNER MEMBRANE PROTEIN-RELATED"/>
    <property type="match status" value="1"/>
</dbReference>
<feature type="transmembrane region" description="Helical" evidence="2">
    <location>
        <begin position="363"/>
        <end position="384"/>
    </location>
</feature>